<evidence type="ECO:0000313" key="3">
    <source>
        <dbReference type="EMBL" id="PNS43796.1"/>
    </source>
</evidence>
<proteinExistence type="predicted"/>
<dbReference type="Proteomes" id="UP000236146">
    <property type="component" value="Unassembled WGS sequence"/>
</dbReference>
<organism evidence="3 4">
    <name type="scientific">Gardnerella vaginalis</name>
    <dbReference type="NCBI Taxonomy" id="2702"/>
    <lineage>
        <taxon>Bacteria</taxon>
        <taxon>Bacillati</taxon>
        <taxon>Actinomycetota</taxon>
        <taxon>Actinomycetes</taxon>
        <taxon>Bifidobacteriales</taxon>
        <taxon>Bifidobacteriaceae</taxon>
        <taxon>Gardnerella</taxon>
    </lineage>
</organism>
<feature type="compositionally biased region" description="Low complexity" evidence="1">
    <location>
        <begin position="152"/>
        <end position="161"/>
    </location>
</feature>
<feature type="region of interest" description="Disordered" evidence="1">
    <location>
        <begin position="111"/>
        <end position="161"/>
    </location>
</feature>
<reference evidence="4" key="1">
    <citation type="submission" date="2016-10" db="EMBL/GenBank/DDBJ databases">
        <authorList>
            <person name="Bumgarner R.E."/>
            <person name="Fredricks D.N."/>
            <person name="Srinivasan S."/>
        </authorList>
    </citation>
    <scope>NUCLEOTIDE SEQUENCE [LARGE SCALE GENOMIC DNA]</scope>
    <source>
        <strain evidence="4">KA00225</strain>
    </source>
</reference>
<feature type="transmembrane region" description="Helical" evidence="2">
    <location>
        <begin position="39"/>
        <end position="58"/>
    </location>
</feature>
<protein>
    <submittedName>
        <fullName evidence="3">Uncharacterized protein</fullName>
    </submittedName>
</protein>
<evidence type="ECO:0000313" key="4">
    <source>
        <dbReference type="Proteomes" id="UP000236146"/>
    </source>
</evidence>
<feature type="transmembrane region" description="Helical" evidence="2">
    <location>
        <begin position="6"/>
        <end position="27"/>
    </location>
</feature>
<dbReference type="RefSeq" id="WP_103084177.1">
    <property type="nucleotide sequence ID" value="NZ_MNLH01000001.1"/>
</dbReference>
<keyword evidence="2" id="KW-0812">Transmembrane</keyword>
<sequence length="161" mass="17941">MSLIEIAVTIIAFLLSVVIGIYFAGIPLRTSSMTKVQNILQQILSVLCFVAVIVLFVMKMRVATVAVIVALVLGMFIGKIPAVHRFLLKQFPYVFLRKNDPRFDLLKQYSEETSKEADKETSKETNNQTSESSETNQSNETRKTSENGGNGENNTSGKNFE</sequence>
<accession>A0A2K1SWB2</accession>
<feature type="transmembrane region" description="Helical" evidence="2">
    <location>
        <begin position="64"/>
        <end position="88"/>
    </location>
</feature>
<gene>
    <name evidence="3" type="ORF">BFS05_00820</name>
</gene>
<dbReference type="OrthoDB" id="3233512at2"/>
<dbReference type="EMBL" id="MNLH01000001">
    <property type="protein sequence ID" value="PNS43796.1"/>
    <property type="molecule type" value="Genomic_DNA"/>
</dbReference>
<comment type="caution">
    <text evidence="3">The sequence shown here is derived from an EMBL/GenBank/DDBJ whole genome shotgun (WGS) entry which is preliminary data.</text>
</comment>
<keyword evidence="2" id="KW-0472">Membrane</keyword>
<name>A0A2K1SWB2_GARVA</name>
<evidence type="ECO:0000256" key="2">
    <source>
        <dbReference type="SAM" id="Phobius"/>
    </source>
</evidence>
<feature type="compositionally biased region" description="Low complexity" evidence="1">
    <location>
        <begin position="124"/>
        <end position="139"/>
    </location>
</feature>
<evidence type="ECO:0000256" key="1">
    <source>
        <dbReference type="SAM" id="MobiDB-lite"/>
    </source>
</evidence>
<keyword evidence="2" id="KW-1133">Transmembrane helix</keyword>
<feature type="compositionally biased region" description="Basic and acidic residues" evidence="1">
    <location>
        <begin position="111"/>
        <end position="123"/>
    </location>
</feature>
<dbReference type="AlphaFoldDB" id="A0A2K1SWB2"/>